<dbReference type="EMBL" id="DSJL01000010">
    <property type="protein sequence ID" value="HEF65004.1"/>
    <property type="molecule type" value="Genomic_DNA"/>
</dbReference>
<dbReference type="AlphaFoldDB" id="A0A7C1FUE8"/>
<evidence type="ECO:0000256" key="4">
    <source>
        <dbReference type="ARBA" id="ARBA00022475"/>
    </source>
</evidence>
<evidence type="ECO:0000256" key="7">
    <source>
        <dbReference type="ARBA" id="ARBA00023136"/>
    </source>
</evidence>
<keyword evidence="5 8" id="KW-0812">Transmembrane</keyword>
<feature type="transmembrane region" description="Helical" evidence="8">
    <location>
        <begin position="125"/>
        <end position="146"/>
    </location>
</feature>
<organism evidence="9">
    <name type="scientific">Thermomicrobium roseum</name>
    <dbReference type="NCBI Taxonomy" id="500"/>
    <lineage>
        <taxon>Bacteria</taxon>
        <taxon>Pseudomonadati</taxon>
        <taxon>Thermomicrobiota</taxon>
        <taxon>Thermomicrobia</taxon>
        <taxon>Thermomicrobiales</taxon>
        <taxon>Thermomicrobiaceae</taxon>
        <taxon>Thermomicrobium</taxon>
    </lineage>
</organism>
<evidence type="ECO:0000256" key="5">
    <source>
        <dbReference type="ARBA" id="ARBA00022692"/>
    </source>
</evidence>
<evidence type="ECO:0000256" key="8">
    <source>
        <dbReference type="RuleBase" id="RU363032"/>
    </source>
</evidence>
<keyword evidence="6 8" id="KW-1133">Transmembrane helix</keyword>
<dbReference type="Pfam" id="PF00528">
    <property type="entry name" value="BPD_transp_1"/>
    <property type="match status" value="1"/>
</dbReference>
<keyword evidence="7 8" id="KW-0472">Membrane</keyword>
<sequence length="287" mass="32120">MTSEATMPSALVLPKRRWRVSFGWLALYLNVVLAFVFLYAPIVVMSIFSFNASRQMQVWMGFTLDWYVRMLHDERVRIAAQNSLIVALVSTLVSTVIGTLAAMALERTRFRVKRLYEGAMYLPIIVPEIVMAIALLVFFNLAFTWLDRLFGLQLNFGLGTITIAHIAFSFPFVAVVVRARLADFDRTLEQAAQDLGATDWQTFRYITLPLLMPGIIAGALLAFTLSIDDFVITFFNAGVGSTTLPLEIYGRVRRGITPDVNALSTVMLLASIVLVLGSLLLQRRRTA</sequence>
<dbReference type="GO" id="GO:0055085">
    <property type="term" value="P:transmembrane transport"/>
    <property type="evidence" value="ECO:0007669"/>
    <property type="project" value="InterPro"/>
</dbReference>
<feature type="transmembrane region" description="Helical" evidence="8">
    <location>
        <begin position="84"/>
        <end position="105"/>
    </location>
</feature>
<dbReference type="PANTHER" id="PTHR43848">
    <property type="entry name" value="PUTRESCINE TRANSPORT SYSTEM PERMEASE PROTEIN POTI"/>
    <property type="match status" value="1"/>
</dbReference>
<dbReference type="CDD" id="cd06261">
    <property type="entry name" value="TM_PBP2"/>
    <property type="match status" value="1"/>
</dbReference>
<comment type="subcellular location">
    <subcellularLocation>
        <location evidence="1 8">Cell membrane</location>
        <topology evidence="1 8">Multi-pass membrane protein</topology>
    </subcellularLocation>
</comment>
<dbReference type="InterPro" id="IPR051789">
    <property type="entry name" value="Bact_Polyamine_Transport"/>
</dbReference>
<dbReference type="GO" id="GO:0005886">
    <property type="term" value="C:plasma membrane"/>
    <property type="evidence" value="ECO:0007669"/>
    <property type="project" value="UniProtKB-SubCell"/>
</dbReference>
<feature type="transmembrane region" description="Helical" evidence="8">
    <location>
        <begin position="262"/>
        <end position="281"/>
    </location>
</feature>
<evidence type="ECO:0000256" key="1">
    <source>
        <dbReference type="ARBA" id="ARBA00004651"/>
    </source>
</evidence>
<evidence type="ECO:0000256" key="6">
    <source>
        <dbReference type="ARBA" id="ARBA00022989"/>
    </source>
</evidence>
<dbReference type="InterPro" id="IPR000515">
    <property type="entry name" value="MetI-like"/>
</dbReference>
<feature type="transmembrane region" description="Helical" evidence="8">
    <location>
        <begin position="152"/>
        <end position="177"/>
    </location>
</feature>
<name>A0A7C1FUE8_THERO</name>
<gene>
    <name evidence="9" type="ORF">ENP47_05335</name>
</gene>
<protein>
    <submittedName>
        <fullName evidence="9">ABC transporter permease</fullName>
    </submittedName>
</protein>
<evidence type="ECO:0000256" key="2">
    <source>
        <dbReference type="ARBA" id="ARBA00007069"/>
    </source>
</evidence>
<dbReference type="InterPro" id="IPR035906">
    <property type="entry name" value="MetI-like_sf"/>
</dbReference>
<keyword evidence="3 8" id="KW-0813">Transport</keyword>
<evidence type="ECO:0000256" key="3">
    <source>
        <dbReference type="ARBA" id="ARBA00022448"/>
    </source>
</evidence>
<evidence type="ECO:0000313" key="9">
    <source>
        <dbReference type="EMBL" id="HEF65004.1"/>
    </source>
</evidence>
<dbReference type="SUPFAM" id="SSF161098">
    <property type="entry name" value="MetI-like"/>
    <property type="match status" value="1"/>
</dbReference>
<dbReference type="PANTHER" id="PTHR43848:SF2">
    <property type="entry name" value="PUTRESCINE TRANSPORT SYSTEM PERMEASE PROTEIN POTI"/>
    <property type="match status" value="1"/>
</dbReference>
<keyword evidence="4" id="KW-1003">Cell membrane</keyword>
<accession>A0A7C1FUE8</accession>
<feature type="transmembrane region" description="Helical" evidence="8">
    <location>
        <begin position="25"/>
        <end position="50"/>
    </location>
</feature>
<proteinExistence type="inferred from homology"/>
<dbReference type="Gene3D" id="1.10.3720.10">
    <property type="entry name" value="MetI-like"/>
    <property type="match status" value="1"/>
</dbReference>
<feature type="transmembrane region" description="Helical" evidence="8">
    <location>
        <begin position="205"/>
        <end position="227"/>
    </location>
</feature>
<reference evidence="9" key="1">
    <citation type="journal article" date="2020" name="mSystems">
        <title>Genome- and Community-Level Interaction Insights into Carbon Utilization and Element Cycling Functions of Hydrothermarchaeota in Hydrothermal Sediment.</title>
        <authorList>
            <person name="Zhou Z."/>
            <person name="Liu Y."/>
            <person name="Xu W."/>
            <person name="Pan J."/>
            <person name="Luo Z.H."/>
            <person name="Li M."/>
        </authorList>
    </citation>
    <scope>NUCLEOTIDE SEQUENCE [LARGE SCALE GENOMIC DNA]</scope>
    <source>
        <strain evidence="9">SpSt-222</strain>
    </source>
</reference>
<comment type="caution">
    <text evidence="9">The sequence shown here is derived from an EMBL/GenBank/DDBJ whole genome shotgun (WGS) entry which is preliminary data.</text>
</comment>
<comment type="similarity">
    <text evidence="2">Belongs to the binding-protein-dependent transport system permease family. CysTW subfamily.</text>
</comment>
<dbReference type="PROSITE" id="PS50928">
    <property type="entry name" value="ABC_TM1"/>
    <property type="match status" value="1"/>
</dbReference>